<name>A0A369Q8Z0_9SPHN</name>
<dbReference type="GO" id="GO:0015097">
    <property type="term" value="F:mercury ion transmembrane transporter activity"/>
    <property type="evidence" value="ECO:0007669"/>
    <property type="project" value="InterPro"/>
</dbReference>
<dbReference type="GO" id="GO:0016020">
    <property type="term" value="C:membrane"/>
    <property type="evidence" value="ECO:0007669"/>
    <property type="project" value="InterPro"/>
</dbReference>
<evidence type="ECO:0000313" key="2">
    <source>
        <dbReference type="EMBL" id="RDC61184.1"/>
    </source>
</evidence>
<accession>A0A369Q8Z0</accession>
<proteinExistence type="predicted"/>
<dbReference type="OrthoDB" id="6078385at2"/>
<dbReference type="RefSeq" id="WP_115367184.1">
    <property type="nucleotide sequence ID" value="NZ_QBKA01000002.1"/>
</dbReference>
<evidence type="ECO:0008006" key="4">
    <source>
        <dbReference type="Google" id="ProtNLM"/>
    </source>
</evidence>
<evidence type="ECO:0000256" key="1">
    <source>
        <dbReference type="SAM" id="Phobius"/>
    </source>
</evidence>
<keyword evidence="1" id="KW-1133">Transmembrane helix</keyword>
<dbReference type="Pfam" id="PF03203">
    <property type="entry name" value="MerC"/>
    <property type="match status" value="1"/>
</dbReference>
<keyword evidence="1" id="KW-0812">Transmembrane</keyword>
<dbReference type="AlphaFoldDB" id="A0A369Q8Z0"/>
<dbReference type="Proteomes" id="UP000253727">
    <property type="component" value="Unassembled WGS sequence"/>
</dbReference>
<feature type="transmembrane region" description="Helical" evidence="1">
    <location>
        <begin position="21"/>
        <end position="47"/>
    </location>
</feature>
<sequence length="138" mass="14281">MTRTPSRFRITLDRTGIVLSGLCAVHCLASVVLLAALGAGGSALGMWLLDPAIHRFGLVIALFVAAVAIGLGALRHRRAAPFVVAMTGLSFMGGALAVPHGMEEAVLTIIGVALVSAGHILNLRGSHQALSRGDERHT</sequence>
<keyword evidence="3" id="KW-1185">Reference proteome</keyword>
<protein>
    <recommendedName>
        <fullName evidence="4">MerC domain-containing protein</fullName>
    </recommendedName>
</protein>
<feature type="transmembrane region" description="Helical" evidence="1">
    <location>
        <begin position="53"/>
        <end position="74"/>
    </location>
</feature>
<reference evidence="2 3" key="1">
    <citation type="submission" date="2018-04" db="EMBL/GenBank/DDBJ databases">
        <title>Altererythrobacter sp. HME9302 genome sequencing and assembly.</title>
        <authorList>
            <person name="Kang H."/>
            <person name="Kim H."/>
            <person name="Joh K."/>
        </authorList>
    </citation>
    <scope>NUCLEOTIDE SEQUENCE [LARGE SCALE GENOMIC DNA]</scope>
    <source>
        <strain evidence="2 3">HME9302</strain>
    </source>
</reference>
<keyword evidence="1" id="KW-0472">Membrane</keyword>
<comment type="caution">
    <text evidence="2">The sequence shown here is derived from an EMBL/GenBank/DDBJ whole genome shotgun (WGS) entry which is preliminary data.</text>
</comment>
<evidence type="ECO:0000313" key="3">
    <source>
        <dbReference type="Proteomes" id="UP000253727"/>
    </source>
</evidence>
<feature type="transmembrane region" description="Helical" evidence="1">
    <location>
        <begin position="105"/>
        <end position="123"/>
    </location>
</feature>
<gene>
    <name evidence="2" type="ORF">HME9302_02403</name>
</gene>
<dbReference type="InterPro" id="IPR004891">
    <property type="entry name" value="Mercury-R_MerC"/>
</dbReference>
<dbReference type="EMBL" id="QBKA01000002">
    <property type="protein sequence ID" value="RDC61184.1"/>
    <property type="molecule type" value="Genomic_DNA"/>
</dbReference>
<feature type="transmembrane region" description="Helical" evidence="1">
    <location>
        <begin position="81"/>
        <end position="99"/>
    </location>
</feature>
<organism evidence="2 3">
    <name type="scientific">Alteripontixanthobacter maritimus</name>
    <dbReference type="NCBI Taxonomy" id="2161824"/>
    <lineage>
        <taxon>Bacteria</taxon>
        <taxon>Pseudomonadati</taxon>
        <taxon>Pseudomonadota</taxon>
        <taxon>Alphaproteobacteria</taxon>
        <taxon>Sphingomonadales</taxon>
        <taxon>Erythrobacteraceae</taxon>
        <taxon>Alteripontixanthobacter</taxon>
    </lineage>
</organism>